<proteinExistence type="predicted"/>
<sequence>MCLFSFSEHNGGRAERLIGNFTSNLAVSWMIIRFKFDGGKMRNRCFRVSFLCYGGALRDFLEPAWSPQVYIAKYQANKRGDKKRKLESHEGYLNNIAKTDYGDDVFIDSSDIALIE</sequence>
<gene>
    <name evidence="1" type="ORF">MAR_003338</name>
</gene>
<organism evidence="1 2">
    <name type="scientific">Mya arenaria</name>
    <name type="common">Soft-shell clam</name>
    <dbReference type="NCBI Taxonomy" id="6604"/>
    <lineage>
        <taxon>Eukaryota</taxon>
        <taxon>Metazoa</taxon>
        <taxon>Spiralia</taxon>
        <taxon>Lophotrochozoa</taxon>
        <taxon>Mollusca</taxon>
        <taxon>Bivalvia</taxon>
        <taxon>Autobranchia</taxon>
        <taxon>Heteroconchia</taxon>
        <taxon>Euheterodonta</taxon>
        <taxon>Imparidentia</taxon>
        <taxon>Neoheterodontei</taxon>
        <taxon>Myida</taxon>
        <taxon>Myoidea</taxon>
        <taxon>Myidae</taxon>
        <taxon>Mya</taxon>
    </lineage>
</organism>
<name>A0ABY7G5R3_MYAAR</name>
<dbReference type="EMBL" id="CP111027">
    <property type="protein sequence ID" value="WAR29770.1"/>
    <property type="molecule type" value="Genomic_DNA"/>
</dbReference>
<dbReference type="Proteomes" id="UP001164746">
    <property type="component" value="Chromosome 16"/>
</dbReference>
<reference evidence="1" key="1">
    <citation type="submission" date="2022-11" db="EMBL/GenBank/DDBJ databases">
        <title>Centuries of genome instability and evolution in soft-shell clam transmissible cancer (bioRxiv).</title>
        <authorList>
            <person name="Hart S.F.M."/>
            <person name="Yonemitsu M.A."/>
            <person name="Giersch R.M."/>
            <person name="Beal B.F."/>
            <person name="Arriagada G."/>
            <person name="Davis B.W."/>
            <person name="Ostrander E.A."/>
            <person name="Goff S.P."/>
            <person name="Metzger M.J."/>
        </authorList>
    </citation>
    <scope>NUCLEOTIDE SEQUENCE</scope>
    <source>
        <strain evidence="1">MELC-2E11</strain>
        <tissue evidence="1">Siphon/mantle</tissue>
    </source>
</reference>
<keyword evidence="2" id="KW-1185">Reference proteome</keyword>
<accession>A0ABY7G5R3</accession>
<protein>
    <submittedName>
        <fullName evidence="1">Uncharacterized protein</fullName>
    </submittedName>
</protein>
<evidence type="ECO:0000313" key="1">
    <source>
        <dbReference type="EMBL" id="WAR29770.1"/>
    </source>
</evidence>
<evidence type="ECO:0000313" key="2">
    <source>
        <dbReference type="Proteomes" id="UP001164746"/>
    </source>
</evidence>